<dbReference type="CTD" id="120103"/>
<keyword evidence="8" id="KW-1185">Reference proteome</keyword>
<dbReference type="RefSeq" id="XP_031429949.1">
    <property type="nucleotide sequence ID" value="XM_031574089.2"/>
</dbReference>
<dbReference type="PANTHER" id="PTHR22950:SF190">
    <property type="entry name" value="NEUTRAL AMINO ACID UNIPORTER 4"/>
    <property type="match status" value="1"/>
</dbReference>
<keyword evidence="2 6" id="KW-0812">Transmembrane</keyword>
<evidence type="ECO:0000259" key="7">
    <source>
        <dbReference type="Pfam" id="PF01490"/>
    </source>
</evidence>
<dbReference type="GO" id="GO:0005774">
    <property type="term" value="C:vacuolar membrane"/>
    <property type="evidence" value="ECO:0007669"/>
    <property type="project" value="TreeGrafter"/>
</dbReference>
<organism evidence="8 9">
    <name type="scientific">Clupea harengus</name>
    <name type="common">Atlantic herring</name>
    <dbReference type="NCBI Taxonomy" id="7950"/>
    <lineage>
        <taxon>Eukaryota</taxon>
        <taxon>Metazoa</taxon>
        <taxon>Chordata</taxon>
        <taxon>Craniata</taxon>
        <taxon>Vertebrata</taxon>
        <taxon>Euteleostomi</taxon>
        <taxon>Actinopterygii</taxon>
        <taxon>Neopterygii</taxon>
        <taxon>Teleostei</taxon>
        <taxon>Clupei</taxon>
        <taxon>Clupeiformes</taxon>
        <taxon>Clupeoidei</taxon>
        <taxon>Clupeidae</taxon>
        <taxon>Clupea</taxon>
    </lineage>
</organism>
<feature type="transmembrane region" description="Helical" evidence="6">
    <location>
        <begin position="12"/>
        <end position="34"/>
    </location>
</feature>
<evidence type="ECO:0000256" key="2">
    <source>
        <dbReference type="ARBA" id="ARBA00022692"/>
    </source>
</evidence>
<proteinExistence type="predicted"/>
<feature type="domain" description="Amino acid transporter transmembrane" evidence="7">
    <location>
        <begin position="12"/>
        <end position="356"/>
    </location>
</feature>
<dbReference type="GO" id="GO:0015193">
    <property type="term" value="F:L-proline transmembrane transporter activity"/>
    <property type="evidence" value="ECO:0007669"/>
    <property type="project" value="TreeGrafter"/>
</dbReference>
<accession>A0A6P8FTK4</accession>
<feature type="transmembrane region" description="Helical" evidence="6">
    <location>
        <begin position="116"/>
        <end position="135"/>
    </location>
</feature>
<dbReference type="Pfam" id="PF01490">
    <property type="entry name" value="Aa_trans"/>
    <property type="match status" value="1"/>
</dbReference>
<evidence type="ECO:0000256" key="5">
    <source>
        <dbReference type="SAM" id="MobiDB-lite"/>
    </source>
</evidence>
<feature type="region of interest" description="Disordered" evidence="5">
    <location>
        <begin position="408"/>
        <end position="434"/>
    </location>
</feature>
<reference evidence="9" key="1">
    <citation type="submission" date="2025-08" db="UniProtKB">
        <authorList>
            <consortium name="RefSeq"/>
        </authorList>
    </citation>
    <scope>IDENTIFICATION</scope>
</reference>
<evidence type="ECO:0000256" key="3">
    <source>
        <dbReference type="ARBA" id="ARBA00022989"/>
    </source>
</evidence>
<gene>
    <name evidence="9" type="primary">slc36a4</name>
</gene>
<feature type="transmembrane region" description="Helical" evidence="6">
    <location>
        <begin position="142"/>
        <end position="163"/>
    </location>
</feature>
<evidence type="ECO:0000256" key="4">
    <source>
        <dbReference type="ARBA" id="ARBA00023136"/>
    </source>
</evidence>
<feature type="transmembrane region" description="Helical" evidence="6">
    <location>
        <begin position="183"/>
        <end position="202"/>
    </location>
</feature>
<dbReference type="InterPro" id="IPR013057">
    <property type="entry name" value="AA_transpt_TM"/>
</dbReference>
<evidence type="ECO:0000256" key="6">
    <source>
        <dbReference type="SAM" id="Phobius"/>
    </source>
</evidence>
<name>A0A6P8FTK4_CLUHA</name>
<dbReference type="Proteomes" id="UP000515152">
    <property type="component" value="Chromosome 9"/>
</dbReference>
<protein>
    <submittedName>
        <fullName evidence="9">Proton-coupled amino acid transporter 4</fullName>
    </submittedName>
</protein>
<dbReference type="AlphaFoldDB" id="A0A6P8FTK4"/>
<comment type="subcellular location">
    <subcellularLocation>
        <location evidence="1">Membrane</location>
        <topology evidence="1">Multi-pass membrane protein</topology>
    </subcellularLocation>
</comment>
<keyword evidence="4 6" id="KW-0472">Membrane</keyword>
<evidence type="ECO:0000256" key="1">
    <source>
        <dbReference type="ARBA" id="ARBA00004141"/>
    </source>
</evidence>
<evidence type="ECO:0000313" key="8">
    <source>
        <dbReference type="Proteomes" id="UP000515152"/>
    </source>
</evidence>
<dbReference type="OrthoDB" id="1684102at2759"/>
<feature type="transmembrane region" description="Helical" evidence="6">
    <location>
        <begin position="262"/>
        <end position="289"/>
    </location>
</feature>
<feature type="transmembrane region" description="Helical" evidence="6">
    <location>
        <begin position="74"/>
        <end position="96"/>
    </location>
</feature>
<dbReference type="GO" id="GO:0015180">
    <property type="term" value="F:L-alanine transmembrane transporter activity"/>
    <property type="evidence" value="ECO:0007669"/>
    <property type="project" value="TreeGrafter"/>
</dbReference>
<feature type="transmembrane region" description="Helical" evidence="6">
    <location>
        <begin position="301"/>
        <end position="318"/>
    </location>
</feature>
<keyword evidence="3 6" id="KW-1133">Transmembrane helix</keyword>
<feature type="transmembrane region" description="Helical" evidence="6">
    <location>
        <begin position="214"/>
        <end position="238"/>
    </location>
</feature>
<feature type="compositionally biased region" description="Pro residues" evidence="5">
    <location>
        <begin position="423"/>
        <end position="434"/>
    </location>
</feature>
<dbReference type="GeneID" id="105891003"/>
<dbReference type="KEGG" id="char:105891003"/>
<sequence length="434" mass="46670">CVCVCVCVSLQLGPVCLVVMGVVCVHCMHLLVNCSHQLSDRVKRSPLGYGDTVAVAMETSSSNILRRGAHCGRLLVSFFLVLTQLGFCSVYFVFLAENIKQVVEGNRGNGEEGAGLDVRLYMVLLVPPLVLLSFIRDLRNMAVLSALANTAMAVSLLFIFMYITSDVGDPGRLPFVSSWRKFPFFFGTAIFAFEGIGVVLPLENQMKEASRFPVVLNVGMFVVIVLYVSLATLGYLHFGDDIKGSITLNLPHDSWTNQLVKVLYSLGVCVSFVVQFFVPADILIPPLLAHVTDSWKRPIELLLRALLVCLTCVMAVLVPRLDLVISLVGAVSSSALALVFPPLVELIVLSSAASSLSPSLSLSAPRAALSPSLSLSVLAKDLTIVLLGILGFLSGTYVTLEEIISPTDPTPRHGNATWTTPTPSAPPPSATPRL</sequence>
<evidence type="ECO:0000313" key="9">
    <source>
        <dbReference type="RefSeq" id="XP_031429949.1"/>
    </source>
</evidence>
<dbReference type="PANTHER" id="PTHR22950">
    <property type="entry name" value="AMINO ACID TRANSPORTER"/>
    <property type="match status" value="1"/>
</dbReference>
<feature type="non-terminal residue" evidence="9">
    <location>
        <position position="1"/>
    </location>
</feature>